<feature type="domain" description="Scytalone dehydratase-like protein Arp1 N-terminal" evidence="2">
    <location>
        <begin position="48"/>
        <end position="156"/>
    </location>
</feature>
<dbReference type="HOGENOM" id="CLU_1489287_0_0_1"/>
<gene>
    <name evidence="3" type="ORF">MPH_12421</name>
</gene>
<dbReference type="VEuPathDB" id="FungiDB:MPH_12421"/>
<evidence type="ECO:0000259" key="2">
    <source>
        <dbReference type="Pfam" id="PF26053"/>
    </source>
</evidence>
<feature type="chain" id="PRO_5003866482" description="Scytalone dehydratase-like protein Arp1 N-terminal domain-containing protein" evidence="1">
    <location>
        <begin position="19"/>
        <end position="181"/>
    </location>
</feature>
<organism evidence="3 4">
    <name type="scientific">Macrophomina phaseolina (strain MS6)</name>
    <name type="common">Charcoal rot fungus</name>
    <dbReference type="NCBI Taxonomy" id="1126212"/>
    <lineage>
        <taxon>Eukaryota</taxon>
        <taxon>Fungi</taxon>
        <taxon>Dikarya</taxon>
        <taxon>Ascomycota</taxon>
        <taxon>Pezizomycotina</taxon>
        <taxon>Dothideomycetes</taxon>
        <taxon>Dothideomycetes incertae sedis</taxon>
        <taxon>Botryosphaeriales</taxon>
        <taxon>Botryosphaeriaceae</taxon>
        <taxon>Macrophomina</taxon>
    </lineage>
</organism>
<evidence type="ECO:0000313" key="4">
    <source>
        <dbReference type="Proteomes" id="UP000007129"/>
    </source>
</evidence>
<evidence type="ECO:0000313" key="3">
    <source>
        <dbReference type="EMBL" id="EKG10563.1"/>
    </source>
</evidence>
<dbReference type="Pfam" id="PF26053">
    <property type="entry name" value="DUF8016"/>
    <property type="match status" value="1"/>
</dbReference>
<dbReference type="Proteomes" id="UP000007129">
    <property type="component" value="Unassembled WGS sequence"/>
</dbReference>
<dbReference type="InParanoid" id="K2R889"/>
<name>K2R889_MACPH</name>
<feature type="signal peptide" evidence="1">
    <location>
        <begin position="1"/>
        <end position="18"/>
    </location>
</feature>
<protein>
    <recommendedName>
        <fullName evidence="2">Scytalone dehydratase-like protein Arp1 N-terminal domain-containing protein</fullName>
    </recommendedName>
</protein>
<reference evidence="3 4" key="1">
    <citation type="journal article" date="2012" name="BMC Genomics">
        <title>Tools to kill: Genome of one of the most destructive plant pathogenic fungi Macrophomina phaseolina.</title>
        <authorList>
            <person name="Islam M.S."/>
            <person name="Haque M.S."/>
            <person name="Islam M.M."/>
            <person name="Emdad E.M."/>
            <person name="Halim A."/>
            <person name="Hossen Q.M.M."/>
            <person name="Hossain M.Z."/>
            <person name="Ahmed B."/>
            <person name="Rahim S."/>
            <person name="Rahman M.S."/>
            <person name="Alam M.M."/>
            <person name="Hou S."/>
            <person name="Wan X."/>
            <person name="Saito J.A."/>
            <person name="Alam M."/>
        </authorList>
    </citation>
    <scope>NUCLEOTIDE SEQUENCE [LARGE SCALE GENOMIC DNA]</scope>
    <source>
        <strain evidence="3 4">MS6</strain>
    </source>
</reference>
<comment type="caution">
    <text evidence="3">The sequence shown here is derived from an EMBL/GenBank/DDBJ whole genome shotgun (WGS) entry which is preliminary data.</text>
</comment>
<sequence>MVLYALCFLVYTSPVAFATKIIRQACLDSICYFIPSDHVLKLDSALNISSAEDDEPLPISVVNLDLPNIGNEDILSALGHFNAIDGVWSPTFAAYIYIQRNAKWTQRASKGCLSDLLFDVGTVLDTSSVQEAPLLPEGPYFLDAHTKKPFKAYRLYDDIQQTFLQASHCANQFTIPKLLVS</sequence>
<dbReference type="InterPro" id="IPR058329">
    <property type="entry name" value="Arp1_N"/>
</dbReference>
<accession>K2R889</accession>
<dbReference type="EMBL" id="AHHD01000517">
    <property type="protein sequence ID" value="EKG10563.1"/>
    <property type="molecule type" value="Genomic_DNA"/>
</dbReference>
<evidence type="ECO:0000256" key="1">
    <source>
        <dbReference type="SAM" id="SignalP"/>
    </source>
</evidence>
<keyword evidence="1" id="KW-0732">Signal</keyword>
<dbReference type="AlphaFoldDB" id="K2R889"/>
<proteinExistence type="predicted"/>